<dbReference type="Proteomes" id="UP000028681">
    <property type="component" value="Chromosome"/>
</dbReference>
<comment type="function">
    <text evidence="6">Catalyzes the oxidation of either pyridoxine 5'-phosphate (PNP) or pyridoxamine 5'-phosphate (PMP) into pyridoxal 5'-phosphate (PLP).</text>
</comment>
<comment type="similarity">
    <text evidence="1 6">Belongs to the pyridoxamine 5'-phosphate oxidase family.</text>
</comment>
<dbReference type="FunFam" id="2.30.110.10:FF:000001">
    <property type="entry name" value="Pyridoxine/pyridoxamine 5'-phosphate oxidase"/>
    <property type="match status" value="1"/>
</dbReference>
<dbReference type="NCBIfam" id="NF004231">
    <property type="entry name" value="PRK05679.1"/>
    <property type="match status" value="1"/>
</dbReference>
<comment type="catalytic activity">
    <reaction evidence="6">
        <text>pyridoxamine 5'-phosphate + O2 + H2O = pyridoxal 5'-phosphate + H2O2 + NH4(+)</text>
        <dbReference type="Rhea" id="RHEA:15817"/>
        <dbReference type="ChEBI" id="CHEBI:15377"/>
        <dbReference type="ChEBI" id="CHEBI:15379"/>
        <dbReference type="ChEBI" id="CHEBI:16240"/>
        <dbReference type="ChEBI" id="CHEBI:28938"/>
        <dbReference type="ChEBI" id="CHEBI:58451"/>
        <dbReference type="ChEBI" id="CHEBI:597326"/>
        <dbReference type="EC" id="1.4.3.5"/>
    </reaction>
</comment>
<feature type="binding site" evidence="6">
    <location>
        <position position="148"/>
    </location>
    <ligand>
        <name>FMN</name>
        <dbReference type="ChEBI" id="CHEBI:58210"/>
    </ligand>
</feature>
<evidence type="ECO:0000259" key="7">
    <source>
        <dbReference type="Pfam" id="PF01243"/>
    </source>
</evidence>
<dbReference type="HAMAP" id="MF_01629">
    <property type="entry name" value="PdxH"/>
    <property type="match status" value="1"/>
</dbReference>
<evidence type="ECO:0000256" key="4">
    <source>
        <dbReference type="ARBA" id="ARBA00023002"/>
    </source>
</evidence>
<proteinExistence type="inferred from homology"/>
<dbReference type="Gene3D" id="2.30.110.10">
    <property type="entry name" value="Electron Transport, Fmn-binding Protein, Chain A"/>
    <property type="match status" value="1"/>
</dbReference>
<feature type="domain" description="Pyridoxamine 5'-phosphate oxidase N-terminal" evidence="7">
    <location>
        <begin position="99"/>
        <end position="224"/>
    </location>
</feature>
<comment type="pathway">
    <text evidence="6">Cofactor metabolism; pyridoxal 5'-phosphate salvage; pyridoxal 5'-phosphate from pyridoxamine 5'-phosphate: step 1/1.</text>
</comment>
<comment type="caution">
    <text evidence="6">Lacks conserved residue(s) required for the propagation of feature annotation.</text>
</comment>
<keyword evidence="3 6" id="KW-0288">FMN</keyword>
<feature type="binding site" evidence="6">
    <location>
        <position position="196"/>
    </location>
    <ligand>
        <name>substrate</name>
    </ligand>
</feature>
<dbReference type="KEGG" id="ete:ETEE_3733"/>
<dbReference type="InterPro" id="IPR019576">
    <property type="entry name" value="Pyridoxamine_oxidase_dimer_C"/>
</dbReference>
<dbReference type="SUPFAM" id="SSF50475">
    <property type="entry name" value="FMN-binding split barrel"/>
    <property type="match status" value="1"/>
</dbReference>
<feature type="binding site" evidence="6">
    <location>
        <position position="170"/>
    </location>
    <ligand>
        <name>FMN</name>
        <dbReference type="ChEBI" id="CHEBI:58210"/>
    </ligand>
</feature>
<evidence type="ECO:0000256" key="6">
    <source>
        <dbReference type="HAMAP-Rule" id="MF_01629"/>
    </source>
</evidence>
<comment type="pathway">
    <text evidence="6">Cofactor metabolism; pyridoxal 5'-phosphate salvage; pyridoxal 5'-phosphate from pyridoxine 5'-phosphate: step 1/1.</text>
</comment>
<dbReference type="Pfam" id="PF01243">
    <property type="entry name" value="PNPOx_N"/>
    <property type="match status" value="1"/>
</dbReference>
<keyword evidence="5 6" id="KW-0664">Pyridoxine biosynthesis</keyword>
<keyword evidence="4 6" id="KW-0560">Oxidoreductase</keyword>
<feature type="binding site" evidence="6">
    <location>
        <position position="260"/>
    </location>
    <ligand>
        <name>FMN</name>
        <dbReference type="ChEBI" id="CHEBI:58210"/>
    </ligand>
</feature>
<dbReference type="InterPro" id="IPR000659">
    <property type="entry name" value="Pyridox_Oxase"/>
</dbReference>
<protein>
    <recommendedName>
        <fullName evidence="6">Pyridoxine/pyridoxamine 5'-phosphate oxidase</fullName>
        <ecNumber evidence="6">1.4.3.5</ecNumber>
    </recommendedName>
    <alternativeName>
        <fullName evidence="6">PNP/PMP oxidase</fullName>
        <shortName evidence="6">PNPOx</shortName>
    </alternativeName>
    <alternativeName>
        <fullName evidence="6">Pyridoxal 5'-phosphate synthase</fullName>
    </alternativeName>
</protein>
<evidence type="ECO:0000256" key="5">
    <source>
        <dbReference type="ARBA" id="ARBA00023096"/>
    </source>
</evidence>
<comment type="subunit">
    <text evidence="6">Homodimer.</text>
</comment>
<dbReference type="InterPro" id="IPR011576">
    <property type="entry name" value="Pyridox_Oxase_N"/>
</dbReference>
<name>A0A076LNJ5_9GAMM</name>
<feature type="domain" description="Pyridoxine 5'-phosphate oxidase dimerisation C-terminal" evidence="8">
    <location>
        <begin position="237"/>
        <end position="277"/>
    </location>
</feature>
<dbReference type="EMBL" id="CP006664">
    <property type="protein sequence ID" value="AIJ10145.1"/>
    <property type="molecule type" value="Genomic_DNA"/>
</dbReference>
<evidence type="ECO:0000256" key="1">
    <source>
        <dbReference type="ARBA" id="ARBA00007301"/>
    </source>
</evidence>
<dbReference type="NCBIfam" id="TIGR00558">
    <property type="entry name" value="pdxH"/>
    <property type="match status" value="1"/>
</dbReference>
<accession>A0A076LNJ5</accession>
<dbReference type="InterPro" id="IPR012349">
    <property type="entry name" value="Split_barrel_FMN-bd"/>
</dbReference>
<dbReference type="Pfam" id="PF10590">
    <property type="entry name" value="PNP_phzG_C"/>
    <property type="match status" value="1"/>
</dbReference>
<dbReference type="AlphaFoldDB" id="A0A076LNJ5"/>
<feature type="binding site" evidence="6">
    <location>
        <position position="188"/>
    </location>
    <ligand>
        <name>substrate</name>
    </ligand>
</feature>
<dbReference type="UniPathway" id="UPA01068">
    <property type="reaction ID" value="UER00304"/>
</dbReference>
<reference evidence="9 10" key="1">
    <citation type="journal article" date="2012" name="PLoS ONE">
        <title>Edwardsiella comparative phylogenomics reveal the new intra/inter-species taxonomic relationships, virulence evolution and niche adaptation mechanisms.</title>
        <authorList>
            <person name="Yang M."/>
            <person name="Lv Y."/>
            <person name="Xiao J."/>
            <person name="Wu H."/>
            <person name="Zheng H."/>
            <person name="Liu Q."/>
            <person name="Zhang Y."/>
            <person name="Wang Q."/>
        </authorList>
    </citation>
    <scope>NUCLEOTIDE SEQUENCE [LARGE SCALE GENOMIC DNA]</scope>
    <source>
        <strain evidence="10">080813</strain>
    </source>
</reference>
<dbReference type="HOGENOM" id="CLU_032263_2_2_6"/>
<organism evidence="9 10">
    <name type="scientific">Edwardsiella anguillarum ET080813</name>
    <dbReference type="NCBI Taxonomy" id="667120"/>
    <lineage>
        <taxon>Bacteria</taxon>
        <taxon>Pseudomonadati</taxon>
        <taxon>Pseudomonadota</taxon>
        <taxon>Gammaproteobacteria</taxon>
        <taxon>Enterobacterales</taxon>
        <taxon>Hafniaceae</taxon>
        <taxon>Edwardsiella</taxon>
    </lineage>
</organism>
<evidence type="ECO:0000259" key="8">
    <source>
        <dbReference type="Pfam" id="PF10590"/>
    </source>
</evidence>
<dbReference type="PANTHER" id="PTHR10851">
    <property type="entry name" value="PYRIDOXINE-5-PHOSPHATE OXIDASE"/>
    <property type="match status" value="1"/>
</dbReference>
<dbReference type="GO" id="GO:0010181">
    <property type="term" value="F:FMN binding"/>
    <property type="evidence" value="ECO:0007669"/>
    <property type="project" value="UniProtKB-UniRule"/>
</dbReference>
<evidence type="ECO:0000313" key="9">
    <source>
        <dbReference type="EMBL" id="AIJ10145.1"/>
    </source>
</evidence>
<gene>
    <name evidence="6 9" type="primary">pdxH</name>
    <name evidence="9" type="ORF">ETEE_3733</name>
</gene>
<dbReference type="GO" id="GO:0008615">
    <property type="term" value="P:pyridoxine biosynthetic process"/>
    <property type="evidence" value="ECO:0007669"/>
    <property type="project" value="UniProtKB-UniRule"/>
</dbReference>
<keyword evidence="2 6" id="KW-0285">Flavoprotein</keyword>
<feature type="binding site" evidence="6">
    <location>
        <position position="250"/>
    </location>
    <ligand>
        <name>FMN</name>
        <dbReference type="ChEBI" id="CHEBI:58210"/>
    </ligand>
</feature>
<evidence type="ECO:0000256" key="2">
    <source>
        <dbReference type="ARBA" id="ARBA00022630"/>
    </source>
</evidence>
<dbReference type="PROSITE" id="PS01064">
    <property type="entry name" value="PYRIDOX_OXIDASE"/>
    <property type="match status" value="1"/>
</dbReference>
<feature type="binding site" evidence="6">
    <location>
        <begin position="141"/>
        <end position="142"/>
    </location>
    <ligand>
        <name>FMN</name>
        <dbReference type="ChEBI" id="CHEBI:58210"/>
    </ligand>
</feature>
<feature type="binding site" evidence="6">
    <location>
        <begin position="256"/>
        <end position="258"/>
    </location>
    <ligand>
        <name>substrate</name>
    </ligand>
</feature>
<dbReference type="EC" id="1.4.3.5" evidence="6"/>
<feature type="binding site" evidence="6">
    <location>
        <position position="131"/>
    </location>
    <ligand>
        <name>substrate</name>
    </ligand>
</feature>
<dbReference type="InterPro" id="IPR019740">
    <property type="entry name" value="Pyridox_Oxase_CS"/>
</dbReference>
<feature type="binding site" evidence="6">
    <location>
        <begin position="205"/>
        <end position="206"/>
    </location>
    <ligand>
        <name>FMN</name>
        <dbReference type="ChEBI" id="CHEBI:58210"/>
    </ligand>
</feature>
<feature type="binding site" evidence="6">
    <location>
        <position position="192"/>
    </location>
    <ligand>
        <name>substrate</name>
    </ligand>
</feature>
<sequence>MFIINELHLIPDRRPAPLGRNLYGKIPDPSRLTGGGETQAIEIVTASVQNEPISAGRTLNMSENNEFDIADLRRDYVRGGLRRRDLTANPLDLFERWLRQACDARLADPTAMCVATVDKSGQPHQRIVLLKHYDAQGMVFYTNLGSNKAQQLEENPRISLHFPWHMLDRQVSITGTAHRLSALEVMKYFHSRPKDSQIAAWVSHQSARISTRGILESKFLELKQKFLQGEIPLPSFWGGYRVSLQTIEFWQGRESRLHDRFLYQRDGGGWQIDRLAP</sequence>
<dbReference type="PANTHER" id="PTHR10851:SF0">
    <property type="entry name" value="PYRIDOXINE-5'-PHOSPHATE OXIDASE"/>
    <property type="match status" value="1"/>
</dbReference>
<feature type="binding site" evidence="6">
    <location>
        <begin position="126"/>
        <end position="131"/>
    </location>
    <ligand>
        <name>FMN</name>
        <dbReference type="ChEBI" id="CHEBI:58210"/>
    </ligand>
</feature>
<evidence type="ECO:0000313" key="10">
    <source>
        <dbReference type="Proteomes" id="UP000028681"/>
    </source>
</evidence>
<comment type="catalytic activity">
    <reaction evidence="6">
        <text>pyridoxine 5'-phosphate + O2 = pyridoxal 5'-phosphate + H2O2</text>
        <dbReference type="Rhea" id="RHEA:15149"/>
        <dbReference type="ChEBI" id="CHEBI:15379"/>
        <dbReference type="ChEBI" id="CHEBI:16240"/>
        <dbReference type="ChEBI" id="CHEBI:58589"/>
        <dbReference type="ChEBI" id="CHEBI:597326"/>
        <dbReference type="EC" id="1.4.3.5"/>
    </reaction>
</comment>
<comment type="cofactor">
    <cofactor evidence="6">
        <name>FMN</name>
        <dbReference type="ChEBI" id="CHEBI:58210"/>
    </cofactor>
    <text evidence="6">Binds 1 FMN per subunit.</text>
</comment>
<dbReference type="GO" id="GO:0004733">
    <property type="term" value="F:pyridoxamine phosphate oxidase activity"/>
    <property type="evidence" value="ECO:0007669"/>
    <property type="project" value="UniProtKB-UniRule"/>
</dbReference>
<evidence type="ECO:0000256" key="3">
    <source>
        <dbReference type="ARBA" id="ARBA00022643"/>
    </source>
</evidence>